<dbReference type="AlphaFoldDB" id="A0A0N5CWJ2"/>
<dbReference type="PANTHER" id="PTHR10105">
    <property type="entry name" value="SELENOPROTEIN P"/>
    <property type="match status" value="1"/>
</dbReference>
<proteinExistence type="predicted"/>
<reference evidence="9" key="1">
    <citation type="submission" date="2017-02" db="UniProtKB">
        <authorList>
            <consortium name="WormBaseParasite"/>
        </authorList>
    </citation>
    <scope>IDENTIFICATION</scope>
</reference>
<gene>
    <name evidence="7" type="ORF">TCLT_LOCUS4703</name>
</gene>
<protein>
    <submittedName>
        <fullName evidence="9">SelP_N domain-containing protein</fullName>
    </submittedName>
</protein>
<evidence type="ECO:0000256" key="1">
    <source>
        <dbReference type="ARBA" id="ARBA00004613"/>
    </source>
</evidence>
<dbReference type="Gene3D" id="3.40.30.10">
    <property type="entry name" value="Glutaredoxin"/>
    <property type="match status" value="1"/>
</dbReference>
<dbReference type="OMA" id="VAPYDAN"/>
<evidence type="ECO:0000313" key="8">
    <source>
        <dbReference type="Proteomes" id="UP000276776"/>
    </source>
</evidence>
<dbReference type="WBParaSite" id="TCLT_0000471401-mRNA-1">
    <property type="protein sequence ID" value="TCLT_0000471401-mRNA-1"/>
    <property type="gene ID" value="TCLT_0000471401"/>
</dbReference>
<feature type="domain" description="Selenoprotein P N-terminal" evidence="6">
    <location>
        <begin position="13"/>
        <end position="161"/>
    </location>
</feature>
<keyword evidence="2" id="KW-0964">Secreted</keyword>
<evidence type="ECO:0000313" key="9">
    <source>
        <dbReference type="WBParaSite" id="TCLT_0000471401-mRNA-1"/>
    </source>
</evidence>
<dbReference type="STRING" id="103827.A0A0N5CWJ2"/>
<evidence type="ECO:0000313" key="7">
    <source>
        <dbReference type="EMBL" id="VDN01853.1"/>
    </source>
</evidence>
<keyword evidence="4" id="KW-0712">Selenocysteine</keyword>
<comment type="subcellular location">
    <subcellularLocation>
        <location evidence="1">Secreted</location>
    </subcellularLocation>
</comment>
<keyword evidence="5" id="KW-0325">Glycoprotein</keyword>
<dbReference type="Proteomes" id="UP000276776">
    <property type="component" value="Unassembled WGS sequence"/>
</dbReference>
<keyword evidence="8" id="KW-1185">Reference proteome</keyword>
<dbReference type="Pfam" id="PF04592">
    <property type="entry name" value="SelP_N"/>
    <property type="match status" value="1"/>
</dbReference>
<dbReference type="InterPro" id="IPR037941">
    <property type="entry name" value="SeP"/>
</dbReference>
<evidence type="ECO:0000259" key="6">
    <source>
        <dbReference type="Pfam" id="PF04592"/>
    </source>
</evidence>
<evidence type="ECO:0000256" key="3">
    <source>
        <dbReference type="ARBA" id="ARBA00022729"/>
    </source>
</evidence>
<dbReference type="GO" id="GO:0005576">
    <property type="term" value="C:extracellular region"/>
    <property type="evidence" value="ECO:0007669"/>
    <property type="project" value="UniProtKB-SubCell"/>
</dbReference>
<keyword evidence="3" id="KW-0732">Signal</keyword>
<dbReference type="GO" id="GO:0001887">
    <property type="term" value="P:selenium compound metabolic process"/>
    <property type="evidence" value="ECO:0007669"/>
    <property type="project" value="TreeGrafter"/>
</dbReference>
<dbReference type="SUPFAM" id="SSF52833">
    <property type="entry name" value="Thioredoxin-like"/>
    <property type="match status" value="1"/>
</dbReference>
<dbReference type="OrthoDB" id="6134775at2759"/>
<sequence length="187" mass="21493">MTNTFFCLEITNTSILCNETKPWKLGSRDIVADSKGFVLLVAFMPVECEHCRKQLMKFQAIMETVTEVRVIVVAPYDANPRLIERYREEFPRVVIGMESVNEKIWNSVSALAHDHFIYDRCGRLANVIRHPKSDTSKFEDTMRALKSAVNYAQCGWCQYDPPQLPTSQRSIIPNIGTNKMKTVVRVF</sequence>
<dbReference type="InterPro" id="IPR007671">
    <property type="entry name" value="Selenoprotein-P_N"/>
</dbReference>
<evidence type="ECO:0000256" key="2">
    <source>
        <dbReference type="ARBA" id="ARBA00022525"/>
    </source>
</evidence>
<name>A0A0N5CWJ2_THECL</name>
<organism evidence="9">
    <name type="scientific">Thelazia callipaeda</name>
    <name type="common">Oriental eyeworm</name>
    <name type="synonym">Parasitic nematode</name>
    <dbReference type="NCBI Taxonomy" id="103827"/>
    <lineage>
        <taxon>Eukaryota</taxon>
        <taxon>Metazoa</taxon>
        <taxon>Ecdysozoa</taxon>
        <taxon>Nematoda</taxon>
        <taxon>Chromadorea</taxon>
        <taxon>Rhabditida</taxon>
        <taxon>Spirurina</taxon>
        <taxon>Spiruromorpha</taxon>
        <taxon>Thelazioidea</taxon>
        <taxon>Thelaziidae</taxon>
        <taxon>Thelazia</taxon>
    </lineage>
</organism>
<dbReference type="PANTHER" id="PTHR10105:SF2">
    <property type="entry name" value="AGAP003297-PA"/>
    <property type="match status" value="1"/>
</dbReference>
<reference evidence="7 8" key="2">
    <citation type="submission" date="2018-11" db="EMBL/GenBank/DDBJ databases">
        <authorList>
            <consortium name="Pathogen Informatics"/>
        </authorList>
    </citation>
    <scope>NUCLEOTIDE SEQUENCE [LARGE SCALE GENOMIC DNA]</scope>
</reference>
<dbReference type="InterPro" id="IPR036249">
    <property type="entry name" value="Thioredoxin-like_sf"/>
</dbReference>
<evidence type="ECO:0000256" key="5">
    <source>
        <dbReference type="ARBA" id="ARBA00023180"/>
    </source>
</evidence>
<evidence type="ECO:0000256" key="4">
    <source>
        <dbReference type="ARBA" id="ARBA00022933"/>
    </source>
</evidence>
<dbReference type="GO" id="GO:0008430">
    <property type="term" value="F:selenium binding"/>
    <property type="evidence" value="ECO:0007669"/>
    <property type="project" value="InterPro"/>
</dbReference>
<dbReference type="EMBL" id="UYYF01004300">
    <property type="protein sequence ID" value="VDN01853.1"/>
    <property type="molecule type" value="Genomic_DNA"/>
</dbReference>
<accession>A0A0N5CWJ2</accession>